<organism evidence="2 3">
    <name type="scientific">Neisseria subflava NJ9703</name>
    <dbReference type="NCBI Taxonomy" id="546268"/>
    <lineage>
        <taxon>Bacteria</taxon>
        <taxon>Pseudomonadati</taxon>
        <taxon>Pseudomonadota</taxon>
        <taxon>Betaproteobacteria</taxon>
        <taxon>Neisseriales</taxon>
        <taxon>Neisseriaceae</taxon>
        <taxon>Neisseria</taxon>
    </lineage>
</organism>
<accession>A0A9W5IQL7</accession>
<keyword evidence="1" id="KW-0472">Membrane</keyword>
<dbReference type="Proteomes" id="UP000004621">
    <property type="component" value="Unassembled WGS sequence"/>
</dbReference>
<dbReference type="EMBL" id="ACEO02000007">
    <property type="protein sequence ID" value="EFC51972.1"/>
    <property type="molecule type" value="Genomic_DNA"/>
</dbReference>
<keyword evidence="1" id="KW-0812">Transmembrane</keyword>
<keyword evidence="1" id="KW-1133">Transmembrane helix</keyword>
<proteinExistence type="predicted"/>
<comment type="caution">
    <text evidence="2">The sequence shown here is derived from an EMBL/GenBank/DDBJ whole genome shotgun (WGS) entry which is preliminary data.</text>
</comment>
<sequence>MYQTFFLKFEFPYYPFVYHRFCATYFTLSSVFMFLLFKIQKGRLRLSDGLYSN</sequence>
<evidence type="ECO:0000313" key="2">
    <source>
        <dbReference type="EMBL" id="EFC51972.1"/>
    </source>
</evidence>
<evidence type="ECO:0000313" key="3">
    <source>
        <dbReference type="Proteomes" id="UP000004621"/>
    </source>
</evidence>
<reference evidence="2 3" key="1">
    <citation type="submission" date="2010-01" db="EMBL/GenBank/DDBJ databases">
        <authorList>
            <person name="Weinstock G."/>
            <person name="Sodergren E."/>
            <person name="Clifton S."/>
            <person name="Fulton L."/>
            <person name="Fulton B."/>
            <person name="Courtney L."/>
            <person name="Fronick C."/>
            <person name="Harrison M."/>
            <person name="Strong C."/>
            <person name="Farmer C."/>
            <person name="Delahaunty K."/>
            <person name="Markovic C."/>
            <person name="Hall O."/>
            <person name="Minx P."/>
            <person name="Tomlinson C."/>
            <person name="Mitreva M."/>
            <person name="Nelson J."/>
            <person name="Hou S."/>
            <person name="Wollam A."/>
            <person name="Pepin K.H."/>
            <person name="Johnson M."/>
            <person name="Bhonagiri V."/>
            <person name="Nash W.E."/>
            <person name="Warren W."/>
            <person name="Chinwalla A."/>
            <person name="Mardis E.R."/>
            <person name="Wilson R.K."/>
        </authorList>
    </citation>
    <scope>NUCLEOTIDE SEQUENCE [LARGE SCALE GENOMIC DNA]</scope>
    <source>
        <strain evidence="2 3">NJ9703</strain>
    </source>
</reference>
<evidence type="ECO:0000256" key="1">
    <source>
        <dbReference type="SAM" id="Phobius"/>
    </source>
</evidence>
<name>A0A9W5IQL7_NEISU</name>
<protein>
    <submittedName>
        <fullName evidence="2">Uncharacterized protein</fullName>
    </submittedName>
</protein>
<feature type="transmembrane region" description="Helical" evidence="1">
    <location>
        <begin position="16"/>
        <end position="37"/>
    </location>
</feature>
<gene>
    <name evidence="2" type="ORF">NEISUBOT_04680</name>
</gene>
<dbReference type="AlphaFoldDB" id="A0A9W5IQL7"/>